<name>A0AAN8MTK2_9PEZI</name>
<feature type="region of interest" description="Disordered" evidence="1">
    <location>
        <begin position="158"/>
        <end position="181"/>
    </location>
</feature>
<sequence length="397" mass="45105">MQSTCSSFPGPTLSFHPREEILNLLLQLGSSLKNAPIYPEPPTDRLRGMIYAAACQRIQMRAKLSPPNLTKAFELVKIFTDFTGYLFPLHSYDLQVAICVKMVLFQLLFSDKEAIKEFEKLRSYIASGPAFNAMDTSSVVDNGFINYLAEEAGFLSPGPRRISPTSSPRRTGSSSKDKGFGGISQARVQLAFMESVIHNLVQTRSVKEKNRENVPNIQSENFNIECLLKILANWIFPLEEFDEQVYGEIYLPVTEDFVGFTRAISTITAACNIHPKKILAPRAAAEEAIRYYNSLQKSFQPHPKLWKFAEAYLRGFVGATIGSSEGFKQMFMSDWKIVLRDEWKKRCASTNLFSHRRMSAILDVEEMEIDGEEVPIESESVRRKSIVEEYDGWEFLR</sequence>
<proteinExistence type="predicted"/>
<reference evidence="2 3" key="1">
    <citation type="submission" date="2019-10" db="EMBL/GenBank/DDBJ databases">
        <authorList>
            <person name="Palmer J.M."/>
        </authorList>
    </citation>
    <scope>NUCLEOTIDE SEQUENCE [LARGE SCALE GENOMIC DNA]</scope>
    <source>
        <strain evidence="2 3">TWF718</strain>
    </source>
</reference>
<organism evidence="2 3">
    <name type="scientific">Orbilia javanica</name>
    <dbReference type="NCBI Taxonomy" id="47235"/>
    <lineage>
        <taxon>Eukaryota</taxon>
        <taxon>Fungi</taxon>
        <taxon>Dikarya</taxon>
        <taxon>Ascomycota</taxon>
        <taxon>Pezizomycotina</taxon>
        <taxon>Orbiliomycetes</taxon>
        <taxon>Orbiliales</taxon>
        <taxon>Orbiliaceae</taxon>
        <taxon>Orbilia</taxon>
    </lineage>
</organism>
<dbReference type="EMBL" id="JAVHNR010000003">
    <property type="protein sequence ID" value="KAK6348709.1"/>
    <property type="molecule type" value="Genomic_DNA"/>
</dbReference>
<feature type="compositionally biased region" description="Low complexity" evidence="1">
    <location>
        <begin position="158"/>
        <end position="174"/>
    </location>
</feature>
<comment type="caution">
    <text evidence="2">The sequence shown here is derived from an EMBL/GenBank/DDBJ whole genome shotgun (WGS) entry which is preliminary data.</text>
</comment>
<dbReference type="AlphaFoldDB" id="A0AAN8MTK2"/>
<accession>A0AAN8MTK2</accession>
<dbReference type="Proteomes" id="UP001313282">
    <property type="component" value="Unassembled WGS sequence"/>
</dbReference>
<protein>
    <submittedName>
        <fullName evidence="2">Uncharacterized protein</fullName>
    </submittedName>
</protein>
<evidence type="ECO:0000313" key="3">
    <source>
        <dbReference type="Proteomes" id="UP001313282"/>
    </source>
</evidence>
<evidence type="ECO:0000256" key="1">
    <source>
        <dbReference type="SAM" id="MobiDB-lite"/>
    </source>
</evidence>
<keyword evidence="3" id="KW-1185">Reference proteome</keyword>
<gene>
    <name evidence="2" type="ORF">TWF718_006496</name>
</gene>
<evidence type="ECO:0000313" key="2">
    <source>
        <dbReference type="EMBL" id="KAK6348709.1"/>
    </source>
</evidence>